<keyword evidence="3" id="KW-0238">DNA-binding</keyword>
<dbReference type="Gene3D" id="3.40.190.10">
    <property type="entry name" value="Periplasmic binding protein-like II"/>
    <property type="match status" value="2"/>
</dbReference>
<dbReference type="InterPro" id="IPR036388">
    <property type="entry name" value="WH-like_DNA-bd_sf"/>
</dbReference>
<dbReference type="Gene3D" id="1.10.10.10">
    <property type="entry name" value="Winged helix-like DNA-binding domain superfamily/Winged helix DNA-binding domain"/>
    <property type="match status" value="1"/>
</dbReference>
<accession>A0A7D4BUS0</accession>
<evidence type="ECO:0000256" key="1">
    <source>
        <dbReference type="ARBA" id="ARBA00009437"/>
    </source>
</evidence>
<keyword evidence="4" id="KW-0804">Transcription</keyword>
<dbReference type="PROSITE" id="PS50931">
    <property type="entry name" value="HTH_LYSR"/>
    <property type="match status" value="1"/>
</dbReference>
<proteinExistence type="inferred from homology"/>
<reference evidence="6 7" key="1">
    <citation type="submission" date="2020-05" db="EMBL/GenBank/DDBJ databases">
        <title>Erythrobacter mangrovi sp. nov., isolated from rhizosphere soil of mangrove plant (Kandelia candel).</title>
        <authorList>
            <person name="Ye Y.H."/>
        </authorList>
    </citation>
    <scope>NUCLEOTIDE SEQUENCE [LARGE SCALE GENOMIC DNA]</scope>
    <source>
        <strain evidence="6 7">EB310</strain>
    </source>
</reference>
<dbReference type="InterPro" id="IPR005119">
    <property type="entry name" value="LysR_subst-bd"/>
</dbReference>
<dbReference type="GO" id="GO:0003700">
    <property type="term" value="F:DNA-binding transcription factor activity"/>
    <property type="evidence" value="ECO:0007669"/>
    <property type="project" value="InterPro"/>
</dbReference>
<dbReference type="PRINTS" id="PR00039">
    <property type="entry name" value="HTHLYSR"/>
</dbReference>
<dbReference type="Proteomes" id="UP000504693">
    <property type="component" value="Chromosome"/>
</dbReference>
<dbReference type="SUPFAM" id="SSF53850">
    <property type="entry name" value="Periplasmic binding protein-like II"/>
    <property type="match status" value="1"/>
</dbReference>
<evidence type="ECO:0000256" key="4">
    <source>
        <dbReference type="ARBA" id="ARBA00023163"/>
    </source>
</evidence>
<dbReference type="InterPro" id="IPR058163">
    <property type="entry name" value="LysR-type_TF_proteobact-type"/>
</dbReference>
<keyword evidence="2" id="KW-0805">Transcription regulation</keyword>
<dbReference type="KEGG" id="emv:HQR01_07485"/>
<protein>
    <submittedName>
        <fullName evidence="6">LysR family transcriptional regulator</fullName>
    </submittedName>
</protein>
<evidence type="ECO:0000313" key="6">
    <source>
        <dbReference type="EMBL" id="QKG71227.1"/>
    </source>
</evidence>
<dbReference type="SUPFAM" id="SSF46785">
    <property type="entry name" value="Winged helix' DNA-binding domain"/>
    <property type="match status" value="1"/>
</dbReference>
<gene>
    <name evidence="6" type="ORF">HQR01_07485</name>
</gene>
<dbReference type="Pfam" id="PF03466">
    <property type="entry name" value="LysR_substrate"/>
    <property type="match status" value="1"/>
</dbReference>
<sequence>MNVSSISLPALRSFDAAARKGSFRDAAAELGVTPTAVSHQIRTLEDQLGVALFLRETRKVTLTEEGNRLASATARGFRQIYDALGDLRDVSSRLTIATTPSFAALWLVPRLADFEAKHPAASVHVETSTKMVDLERDRRVDIAIRYGTGEYPGLVATPVAGETFGAFAHPELLRTYVEIEDMSLIETRWRERSLDQVGWDDWLRAQQLDPARFTNRRSFDQEQHSIQAALAGQGMVIASSLLVADMLDRGWLAQYRPEARIRGLRYTAVALAGHSDTRKVRQFLAWLTAQASN</sequence>
<dbReference type="InterPro" id="IPR000847">
    <property type="entry name" value="LysR_HTH_N"/>
</dbReference>
<evidence type="ECO:0000259" key="5">
    <source>
        <dbReference type="PROSITE" id="PS50931"/>
    </source>
</evidence>
<dbReference type="Pfam" id="PF00126">
    <property type="entry name" value="HTH_1"/>
    <property type="match status" value="1"/>
</dbReference>
<comment type="similarity">
    <text evidence="1">Belongs to the LysR transcriptional regulatory family.</text>
</comment>
<evidence type="ECO:0000256" key="2">
    <source>
        <dbReference type="ARBA" id="ARBA00023015"/>
    </source>
</evidence>
<dbReference type="GO" id="GO:0043565">
    <property type="term" value="F:sequence-specific DNA binding"/>
    <property type="evidence" value="ECO:0007669"/>
    <property type="project" value="TreeGrafter"/>
</dbReference>
<name>A0A7D4BUS0_9SPHN</name>
<dbReference type="GO" id="GO:0006351">
    <property type="term" value="P:DNA-templated transcription"/>
    <property type="evidence" value="ECO:0007669"/>
    <property type="project" value="TreeGrafter"/>
</dbReference>
<feature type="domain" description="HTH lysR-type" evidence="5">
    <location>
        <begin position="6"/>
        <end position="63"/>
    </location>
</feature>
<dbReference type="RefSeq" id="WP_173213974.1">
    <property type="nucleotide sequence ID" value="NZ_CP053921.1"/>
</dbReference>
<dbReference type="InterPro" id="IPR036390">
    <property type="entry name" value="WH_DNA-bd_sf"/>
</dbReference>
<dbReference type="PANTHER" id="PTHR30537">
    <property type="entry name" value="HTH-TYPE TRANSCRIPTIONAL REGULATOR"/>
    <property type="match status" value="1"/>
</dbReference>
<evidence type="ECO:0000256" key="3">
    <source>
        <dbReference type="ARBA" id="ARBA00023125"/>
    </source>
</evidence>
<keyword evidence="7" id="KW-1185">Reference proteome</keyword>
<dbReference type="AlphaFoldDB" id="A0A7D4BUS0"/>
<organism evidence="6 7">
    <name type="scientific">Erythrobacter mangrovi</name>
    <dbReference type="NCBI Taxonomy" id="2739433"/>
    <lineage>
        <taxon>Bacteria</taxon>
        <taxon>Pseudomonadati</taxon>
        <taxon>Pseudomonadota</taxon>
        <taxon>Alphaproteobacteria</taxon>
        <taxon>Sphingomonadales</taxon>
        <taxon>Erythrobacteraceae</taxon>
        <taxon>Erythrobacter/Porphyrobacter group</taxon>
        <taxon>Erythrobacter</taxon>
    </lineage>
</organism>
<dbReference type="FunFam" id="1.10.10.10:FF:000038">
    <property type="entry name" value="Glycine cleavage system transcriptional activator"/>
    <property type="match status" value="1"/>
</dbReference>
<dbReference type="CDD" id="cd08432">
    <property type="entry name" value="PBP2_GcdR_TrpI_HvrB_AmpR_like"/>
    <property type="match status" value="1"/>
</dbReference>
<evidence type="ECO:0000313" key="7">
    <source>
        <dbReference type="Proteomes" id="UP000504693"/>
    </source>
</evidence>
<dbReference type="PANTHER" id="PTHR30537:SF26">
    <property type="entry name" value="GLYCINE CLEAVAGE SYSTEM TRANSCRIPTIONAL ACTIVATOR"/>
    <property type="match status" value="1"/>
</dbReference>
<dbReference type="EMBL" id="CP053921">
    <property type="protein sequence ID" value="QKG71227.1"/>
    <property type="molecule type" value="Genomic_DNA"/>
</dbReference>